<dbReference type="PATRIC" id="fig|294699.3.peg.1449"/>
<dbReference type="KEGG" id="aamy:GFC30_1428"/>
<comment type="function">
    <text evidence="1">Probable aspartic protease that is responsible for the proteolytic cleavage of the RNA polymerase sigma E factor (SigE/spoIIGB) to yield the active peptide in the mother cell during sporulation. Responds to a signal from the forespore that is triggered by the extracellular signal protein SpoIIR.</text>
</comment>
<dbReference type="NCBIfam" id="TIGR02854">
    <property type="entry name" value="spore_II_GA"/>
    <property type="match status" value="1"/>
</dbReference>
<keyword evidence="1" id="KW-0645">Protease</keyword>
<dbReference type="OrthoDB" id="2690199at2"/>
<comment type="subunit">
    <text evidence="1">Self-associates. Interacts with SigE. Interacts with SpoIIR.</text>
</comment>
<keyword evidence="1" id="KW-0749">Sporulation</keyword>
<name>A0A167TEC4_9BACL</name>
<keyword evidence="5" id="KW-1185">Reference proteome</keyword>
<dbReference type="InterPro" id="IPR005081">
    <property type="entry name" value="SpoIIGA"/>
</dbReference>
<proteinExistence type="inferred from homology"/>
<feature type="transmembrane region" description="Helical" evidence="3">
    <location>
        <begin position="6"/>
        <end position="27"/>
    </location>
</feature>
<comment type="subcellular location">
    <subcellularLocation>
        <location evidence="1">Cell membrane</location>
    </subcellularLocation>
</comment>
<dbReference type="RefSeq" id="WP_066323603.1">
    <property type="nucleotide sequence ID" value="NZ_CP015438.1"/>
</dbReference>
<feature type="transmembrane region" description="Helical" evidence="3">
    <location>
        <begin position="34"/>
        <end position="55"/>
    </location>
</feature>
<dbReference type="GO" id="GO:0030435">
    <property type="term" value="P:sporulation resulting in formation of a cellular spore"/>
    <property type="evidence" value="ECO:0007669"/>
    <property type="project" value="UniProtKB-KW"/>
</dbReference>
<accession>A0A167TEC4</accession>
<gene>
    <name evidence="4" type="primary">spoIIGA</name>
    <name evidence="4" type="ORF">GFC30_1428</name>
</gene>
<sequence length="307" mass="35312">MTIYLDVIWLLNVCFDGLLLWLTAIILKREVKWWRLTSGAFIGSLIVLLLFTPVSPYVQQPLMKLLFSILIVLASFGFKRFRYFFENLFTFYLATFMVGGGLIAVHYLLQTDIVIRGMLTTYSLGTGDPVSWLFVLIGFPVLWVFSQKRMNAVREKKLRFEHIVNVVLTFQEVSLSLKGLIDSGNQLYDPLTKTPVMIINASAMKGVLPSELLACMNELNDFTWLDDERWKEWATRLRLIPYRGIGQTQQFLWAIQPDRLTIYYESQWIEVTKGLIGLNAADLSTDGEYQCIVHPKMIQTGKRLTAS</sequence>
<dbReference type="EC" id="3.4.23.-" evidence="1"/>
<dbReference type="EMBL" id="CP015438">
    <property type="protein sequence ID" value="ANB60354.1"/>
    <property type="molecule type" value="Genomic_DNA"/>
</dbReference>
<dbReference type="AlphaFoldDB" id="A0A167TEC4"/>
<keyword evidence="3" id="KW-0812">Transmembrane</keyword>
<evidence type="ECO:0000256" key="3">
    <source>
        <dbReference type="SAM" id="Phobius"/>
    </source>
</evidence>
<feature type="transmembrane region" description="Helical" evidence="3">
    <location>
        <begin position="129"/>
        <end position="146"/>
    </location>
</feature>
<keyword evidence="1" id="KW-0064">Aspartyl protease</keyword>
<feature type="transmembrane region" description="Helical" evidence="3">
    <location>
        <begin position="90"/>
        <end position="109"/>
    </location>
</feature>
<keyword evidence="1" id="KW-1003">Cell membrane</keyword>
<organism evidence="4 5">
    <name type="scientific">Anoxybacteroides amylolyticum</name>
    <dbReference type="NCBI Taxonomy" id="294699"/>
    <lineage>
        <taxon>Bacteria</taxon>
        <taxon>Bacillati</taxon>
        <taxon>Bacillota</taxon>
        <taxon>Bacilli</taxon>
        <taxon>Bacillales</taxon>
        <taxon>Anoxybacillaceae</taxon>
        <taxon>Anoxybacteroides</taxon>
    </lineage>
</organism>
<dbReference type="GO" id="GO:0005886">
    <property type="term" value="C:plasma membrane"/>
    <property type="evidence" value="ECO:0007669"/>
    <property type="project" value="UniProtKB-SubCell"/>
</dbReference>
<evidence type="ECO:0000256" key="1">
    <source>
        <dbReference type="PIRNR" id="PIRNR018571"/>
    </source>
</evidence>
<evidence type="ECO:0000256" key="2">
    <source>
        <dbReference type="PIRSR" id="PIRSR018571-1"/>
    </source>
</evidence>
<dbReference type="PIRSF" id="PIRSF018571">
    <property type="entry name" value="SpoIIGA"/>
    <property type="match status" value="1"/>
</dbReference>
<keyword evidence="3" id="KW-1133">Transmembrane helix</keyword>
<dbReference type="Proteomes" id="UP000076865">
    <property type="component" value="Chromosome"/>
</dbReference>
<keyword evidence="1" id="KW-0378">Hydrolase</keyword>
<feature type="active site" evidence="2">
    <location>
        <position position="182"/>
    </location>
</feature>
<reference evidence="4 5" key="1">
    <citation type="journal article" date="2006" name="Syst. Appl. Microbiol.">
        <title>Anoxybacillus amylolyticus sp. nov., a thermophilic amylase producing bacterium isolated from Mount Rittmann (Antarctica).</title>
        <authorList>
            <person name="Poli A."/>
            <person name="Esposito E."/>
            <person name="Lama L."/>
            <person name="Orlando P."/>
            <person name="Nicolaus G."/>
            <person name="de Appolonia F."/>
            <person name="Gambacorta A."/>
            <person name="Nicolaus B."/>
        </authorList>
    </citation>
    <scope>NUCLEOTIDE SEQUENCE [LARGE SCALE GENOMIC DNA]</scope>
    <source>
        <strain evidence="4 5">DSM 15939</strain>
    </source>
</reference>
<keyword evidence="1 3" id="KW-0472">Membrane</keyword>
<dbReference type="GO" id="GO:0004190">
    <property type="term" value="F:aspartic-type endopeptidase activity"/>
    <property type="evidence" value="ECO:0007669"/>
    <property type="project" value="UniProtKB-KW"/>
</dbReference>
<dbReference type="GO" id="GO:0006508">
    <property type="term" value="P:proteolysis"/>
    <property type="evidence" value="ECO:0007669"/>
    <property type="project" value="UniProtKB-KW"/>
</dbReference>
<dbReference type="Pfam" id="PF03419">
    <property type="entry name" value="Peptidase_U4"/>
    <property type="match status" value="1"/>
</dbReference>
<evidence type="ECO:0000313" key="5">
    <source>
        <dbReference type="Proteomes" id="UP000076865"/>
    </source>
</evidence>
<evidence type="ECO:0000313" key="4">
    <source>
        <dbReference type="EMBL" id="ANB60354.1"/>
    </source>
</evidence>
<dbReference type="GO" id="GO:0030436">
    <property type="term" value="P:asexual sporulation"/>
    <property type="evidence" value="ECO:0007669"/>
    <property type="project" value="InterPro"/>
</dbReference>
<comment type="similarity">
    <text evidence="1">Belongs to the peptidase U4 family.</text>
</comment>
<protein>
    <recommendedName>
        <fullName evidence="1">Sporulation sigma-E factor-processing peptidase</fullName>
        <ecNumber evidence="1">3.4.23.-</ecNumber>
    </recommendedName>
    <alternativeName>
        <fullName evidence="1">Membrane-associated aspartic protease</fullName>
    </alternativeName>
    <alternativeName>
        <fullName evidence="1">Stage II sporulation protein GA</fullName>
    </alternativeName>
</protein>